<proteinExistence type="predicted"/>
<dbReference type="WBParaSite" id="HPLM_0001911501-mRNA-1">
    <property type="protein sequence ID" value="HPLM_0001911501-mRNA-1"/>
    <property type="gene ID" value="HPLM_0001911501"/>
</dbReference>
<dbReference type="AlphaFoldDB" id="A0A0N4X423"/>
<organism evidence="3">
    <name type="scientific">Haemonchus placei</name>
    <name type="common">Barber's pole worm</name>
    <dbReference type="NCBI Taxonomy" id="6290"/>
    <lineage>
        <taxon>Eukaryota</taxon>
        <taxon>Metazoa</taxon>
        <taxon>Ecdysozoa</taxon>
        <taxon>Nematoda</taxon>
        <taxon>Chromadorea</taxon>
        <taxon>Rhabditida</taxon>
        <taxon>Rhabditina</taxon>
        <taxon>Rhabditomorpha</taxon>
        <taxon>Strongyloidea</taxon>
        <taxon>Trichostrongylidae</taxon>
        <taxon>Haemonchus</taxon>
    </lineage>
</organism>
<evidence type="ECO:0000313" key="2">
    <source>
        <dbReference type="Proteomes" id="UP000268014"/>
    </source>
</evidence>
<dbReference type="OrthoDB" id="5845844at2759"/>
<sequence>MSTWAQAQYPNYNGYNNYDPFRADFNPLPPDFFQTGVFSPDWGANLARQIERSINEASAASGVGGVMMSTSNGVSTIQTTIGGRPYTATVAGGPISTSRNVYNNNGNVVDVFTIVVNGVPYIYTTVGGRTTVTDGQGNVLPDGGPFHVPQY</sequence>
<evidence type="ECO:0000313" key="1">
    <source>
        <dbReference type="EMBL" id="VDO75092.1"/>
    </source>
</evidence>
<dbReference type="EMBL" id="UZAF01021046">
    <property type="protein sequence ID" value="VDO75092.1"/>
    <property type="molecule type" value="Genomic_DNA"/>
</dbReference>
<protein>
    <submittedName>
        <fullName evidence="3">Curli production assembly/transport component CsgF</fullName>
    </submittedName>
</protein>
<reference evidence="1 2" key="2">
    <citation type="submission" date="2018-11" db="EMBL/GenBank/DDBJ databases">
        <authorList>
            <consortium name="Pathogen Informatics"/>
        </authorList>
    </citation>
    <scope>NUCLEOTIDE SEQUENCE [LARGE SCALE GENOMIC DNA]</scope>
    <source>
        <strain evidence="1 2">MHpl1</strain>
    </source>
</reference>
<accession>A0A0N4X423</accession>
<keyword evidence="2" id="KW-1185">Reference proteome</keyword>
<reference evidence="3" key="1">
    <citation type="submission" date="2017-02" db="UniProtKB">
        <authorList>
            <consortium name="WormBaseParasite"/>
        </authorList>
    </citation>
    <scope>IDENTIFICATION</scope>
</reference>
<dbReference type="Proteomes" id="UP000268014">
    <property type="component" value="Unassembled WGS sequence"/>
</dbReference>
<evidence type="ECO:0000313" key="3">
    <source>
        <dbReference type="WBParaSite" id="HPLM_0001911501-mRNA-1"/>
    </source>
</evidence>
<dbReference type="OMA" id="TWAQAQY"/>
<gene>
    <name evidence="1" type="ORF">HPLM_LOCUS19107</name>
</gene>
<name>A0A0N4X423_HAEPC</name>